<dbReference type="InterPro" id="IPR027417">
    <property type="entry name" value="P-loop_NTPase"/>
</dbReference>
<dbReference type="Pfam" id="PF12777">
    <property type="entry name" value="MT"/>
    <property type="match status" value="1"/>
</dbReference>
<accession>A0ABR2KUK6</accession>
<dbReference type="Pfam" id="PF18198">
    <property type="entry name" value="AAA_lid_11"/>
    <property type="match status" value="1"/>
</dbReference>
<evidence type="ECO:0000313" key="23">
    <source>
        <dbReference type="Proteomes" id="UP001470230"/>
    </source>
</evidence>
<feature type="coiled-coil region" evidence="10">
    <location>
        <begin position="3261"/>
        <end position="3291"/>
    </location>
</feature>
<evidence type="ECO:0000256" key="1">
    <source>
        <dbReference type="ARBA" id="ARBA00004245"/>
    </source>
</evidence>
<dbReference type="Gene3D" id="1.10.287.2620">
    <property type="match status" value="1"/>
</dbReference>
<dbReference type="Gene3D" id="3.20.180.20">
    <property type="entry name" value="Dynein heavy chain, N-terminal domain 2"/>
    <property type="match status" value="1"/>
</dbReference>
<feature type="domain" description="Dynein heavy chain C-terminal" evidence="20">
    <location>
        <begin position="3805"/>
        <end position="4101"/>
    </location>
</feature>
<dbReference type="PANTHER" id="PTHR45703">
    <property type="entry name" value="DYNEIN HEAVY CHAIN"/>
    <property type="match status" value="1"/>
</dbReference>
<dbReference type="InterPro" id="IPR024317">
    <property type="entry name" value="Dynein_heavy_chain_D4_dom"/>
</dbReference>
<sequence>MTYRFDKAKTQLLSNEKMIENERLSRKKCGKPLPEEFIKVPKIGEWSLSQSKPAQDSTADKKSNSSISANKNYKPFPNTIPLTQEQKDRLQHAPIDNSIHKTSATRKAPYKLKAPRMVDILVPNNQGKVNYPPGTTSTDLNSIIKSKYRAQNRPLPPLSENESKLDHNILPLEVFDDTSFAEYSIDELLKHPDAVSRFNDLESVSKWKKCTVIDYDEKTELFTIKWKDNDKTKKVPRFNIRFEIENENLFNKRLENAKKSCHRYELQFRLNNRIEQMPTDELPDIDFEAILEPENLRPANHHLPNDSRYDKLREQLLYEADSNFKYLNNKIAFFYELEHNPMIPDRNEFLTLIPVPKPIPQYGLYVHVNYDYLELLKTIENKLLMANPNMLTGIISIYKIFQESLTLTFLNHGYPSETLPLEEFIDREEKKLTEMTKFFKSNIQETLESAISATMVNENDFNTNQNTKMRFQRLIVLLMRMLHTVLLTIIDNTLTQYSSLYEKYIFSNKWVYNLPQFQCELILSDENLLDCKPSLNEIKEKSISLLTLLDESIGSLPDIELPLLDLEPTKISFDECKSLIQDSKAKLEETITNLFLIIIQFLNSNRHIEPVLSLDPNLYSKKFDQNGTKTLDEYRSELDEFYRVLNVVQNLIDDQYKLGILLIDCHEFKANSISKTKSLIENLLARMKELAISELNELKVDFEKIISKLKEVPQTPEQLADLKSYIENINQTTSSRSDKMKIACQRFSFLEEYKYEISNDECNFKYQLLKMPKVLNKQLDSTDQMIQVERVRMIRELRNNQKSLETSLLEMSTQIEVLFNKFQDIEMAVEAAEKVNDMQQKLLEIKEKQEKYCSHERLFEFEPQQSKSLARIAEEFTPLHMAWNLANDWLYMSTNWYDTPFPQIKPDAMNTFMIQATKKITKLKKDLQAHPKMIEKVLIPLGEQIEKFKTNLPLISKLRHPGIKTKHWEKISKIVGFDVMPSMELTLQGFLDLDLGRWNEQITEIANVAAQEYNIESSLDQMDAELQTQQFITTEFRDTKQYILSQVNDIISLIDDQLVTTQTLLTSPFVQPVKKRATEKLAFLKHCHDTLDAWVECQRGWLYLQPIFTGTSIQQKLHQEARDWQRVDKIWTLTMELTHSHPSFETVMHRDTLQEDLTDSNKLLEKITQGLNAYLESKRLGFPRFFFLSNDELISILSHTKDFDIIQKSMNKLFEYVQTIDVDNQSMITSMNDDGLEKVEFISPVDGNAAEIEDWLNQFEEEMKATLKEKISEALIASPKKKREQWITEFPAQVILISNQIIWTQQVTTSIKNQKLKGLISLQDKFVEQLESLTAQIRQPLSAATRQVISCLLINEVHNRDIINQLVKEEVQDIEAFKWQQQLRYYWEEGTVIVRNINNVYEYSYEYAGNSARLVITPLTDRCYQTLLSAFKQNLSGAPSGPAGTGKTETVRDCAKALGRSCVVYNCSEEVTPEQMSQFFAGLSSSGSWSCFDEFNRINIEVLSVIAQQVRSIQAAIAANSETFQLDERTLKLNVNAAICITMNPGYAGRTELPDNLKTLFRPCAMMVPDFGFIAEIMLFSGGFTTASILSKKLVALFDLCRKQLSNAYHYDWGLRAMKAILTTAGKAKRTHLEEDESFLLVQTITDCTRPRLVSVDIPLFDGIVHDVFPDVSCNKSLSQKLEEKLAEAYKELKMQPLKQYLLKCNEIFETTIVRHGIMFVGGAMGGKSVAWKSLQIALTNLAKEGEGMGVHVESLNPKAISIPELYGLFDPVTSGWSDGVLSSHIRDCSASEPTEYKWILVDGPVDSLWIETMNSLLDDNKVLCLSNNERISLGNHCKMMFEVDDLSQASPATVSRCGMIYFDPSTLPWSVVADSWQDSHIQEIPKLTEFLRSLMNTYIPSMIQFIECDGKPAIGSNSLFIVKNLMNILDDFLDIMRKPVLKPAADGEDAKNIDPLNHSLYYSLFSSTRNSHFGYFNEEDEECLNLFEKVFAFCLIWSFGAVLLDESRLLFDRFIKDLYEKNESKNEFPKSKSVYDYFIDLSKNEWCEWCDGTTGIDLTSNKSIEQILIPTSESSSAMFLSRLMIHHSQHLLFHGPESCKTLVIKSLMNNVLDKSFDCKNLPLANCSIASNVLNVLRSFMHKSHGVFGPLKNQQLVVFLDNIGSVKPEIYGAQPPLELIRQFFDYGGWYNTSNVEFQRIVGTTLIAAMGPEGAGLFSIPERLVRHFYYIHIPKYKTESMQTILQQLTQLSFSEFPDFVKENLSSMVSISLEIFENCSKNLLPIPSKLHYIFSLRNIVRVLKGMKLIELKDVIDEDTFIHLWANEMSREFYDRFNSIEDRKWFSEQLEKGCLKYFDSKIEHEKLLFNSFSDRNGGYKECICSSDELLKISRELLEEHNREAQKPLNIVLFNEAIDHLSALSRILSMKRGHALLVGVKSSGRKSLARLSLYMNQMEMFEIQITRTYNLTEWREDMKNLMRQCGLNDLPTGFVISDVQIVGNFQLEDISNLLINGEIPNLFENDEMEQIKADIVQNEMITDGDPWIIFTDRVKQHLHLILVFSPFGTAFKESMLTFPALRTETTIDWYMPWSKDALDSVAKASLSKVNLGGDENTINSVVNVCVQVHKSVEEAANKFLIETKRFTACTPSRYFELINTFVKRVKIQKQKNEELFNKYSGGVEKIVATRAQVEELSHKLDRDIPMLQQKRKEVESMLKELTVKQTEVEKTKAEVQAQSEVAKKEADEAAETNRDAQEKLAAAQPILQAAQEAVDSMDKNALVNIKQLKVIHPALRSTFDAICIIFGRQPRKVESGVPGVKEDDYWPETLSLLNDIQFIKKVKNYKVEEISKSTIDKLKKYVGANKQERDQKLAAVQGGYQAVAQLYQWVCAAFDYWHVYQEILPKKIAADKASAKLAASEKVLAESMAHLKSVEDQLQSLQNKFNEEKKHEQELQENVAITQLRLSRAQKIMSGLSGETKRWSKSAEDLKDAAKYLLGDTLLQVSCLTHLGAFSQPFRINLIEKWKKILTNENILHNSTFNISQSLGNDPTIREWIVKGLPNDTHSIDNALIIANSDTSFPLLIDPQLSGTKWLRSEIGENLVILRFDQNDFLQRMKSCVSFGIPVLIENVGLKLDPLIDPILSRETLIVDGQKKIALGGEYVQYDDKFRLYLSTKYPNPIYSPEVCSQVSLINFTTTQEGLSDLLMNNLIEVERDDLDKKRIQIMEANAANTKKLKEIEDEILQIVSNAGSDILDDNVAIDTLQRAQKTSANIEQQMAQSEKTEKQIAAFREKFSTVSDRAALLYFCASDFAVVDPMYQFSLKWFVNIFKNAIQQSEHPTDQAALIDAFHTSIARQFYQSVSFSLFSRHKLLFSTLMTIRILLEEGKVTTSELAFILSPNPSKSKNEFSSWISDDIWSLLSELPNISPPFKTLIESIKTNTDEWKTYISSNTPETDNIPGKLKLSPFEKLLLLRVCHLHRVREGLRIFISETLGKEFVEPPALNLGKVFKDSSPLSPLIFIITPGIDPQDEIIGVAQSMELDKYLKSYSLGRGRGKGAEELIENAIQTGMWVLLQNCHLSLSWMPKLEYIIDNFKPEEVNPRFRLCLVTMSSPDFPIGILYQGTKLIYEIPKGIRENMLRMYNGFNTDEYDEQTTEKEKKLTFHLSFFHAVVLERIQFGSIGWNIPYEFNPSDFAISRKHLKTFLNEAGNGPIPFESLTYVIGELNYGGRVTDRWDRRLLLSLLQRFFSQNIMEKNFSFGEKYPSPSNFSVPLKEVEEILNEWPIVTEGADVGLSKNASTITARNDALGIFNSLVEIQPTLVAASGSISEEQFALNFVETLIKEVPNEFNIHDFDKNYDLTDTINTVLHHEILLYNKLLQVIKNSLLTLEKGLKGLIVIDQRLELLNRRLLANKIPEMWLEYSFPSILTLRAYMDDLNMRISFLDNWVRSRKRPFIFKLGAFYHPEEFLTAVLQVYARKHTVAFDSLRWITTVINNDDSINNYPDEGIYIEGPFLEGAKWNKSEKNLVECEQTELISTLPVMHLLPTQKTEVYDMSKTFECPLYRTQNRGSGALGLPNYIMSLFIPAEKEAPDHWIQRSVATFITVQL</sequence>
<feature type="domain" description="Dynein heavy chain AAA lid" evidence="19">
    <location>
        <begin position="3657"/>
        <end position="3796"/>
    </location>
</feature>
<dbReference type="InterPro" id="IPR042222">
    <property type="entry name" value="Dynein_2_N"/>
</dbReference>
<keyword evidence="23" id="KW-1185">Reference proteome</keyword>
<dbReference type="Pfam" id="PF22597">
    <property type="entry name" value="DYN_lid"/>
    <property type="match status" value="1"/>
</dbReference>
<evidence type="ECO:0000256" key="2">
    <source>
        <dbReference type="ARBA" id="ARBA00022490"/>
    </source>
</evidence>
<feature type="compositionally biased region" description="Low complexity" evidence="11">
    <location>
        <begin position="64"/>
        <end position="74"/>
    </location>
</feature>
<feature type="domain" description="Dynein heavy chain AAA 5 extension" evidence="18">
    <location>
        <begin position="1892"/>
        <end position="2050"/>
    </location>
</feature>
<gene>
    <name evidence="22" type="ORF">M9Y10_022885</name>
</gene>
<proteinExistence type="predicted"/>
<evidence type="ECO:0000256" key="11">
    <source>
        <dbReference type="SAM" id="MobiDB-lite"/>
    </source>
</evidence>
<dbReference type="Gene3D" id="1.10.8.1220">
    <property type="match status" value="1"/>
</dbReference>
<keyword evidence="5" id="KW-0067">ATP-binding</keyword>
<comment type="subcellular location">
    <subcellularLocation>
        <location evidence="1">Cytoplasm</location>
        <location evidence="1">Cytoskeleton</location>
    </subcellularLocation>
</comment>
<dbReference type="InterPro" id="IPR041658">
    <property type="entry name" value="AAA_lid_11"/>
</dbReference>
<dbReference type="InterPro" id="IPR043160">
    <property type="entry name" value="Dynein_C_barrel"/>
</dbReference>
<keyword evidence="7 10" id="KW-0175">Coiled coil</keyword>
<dbReference type="Gene3D" id="1.20.920.20">
    <property type="match status" value="1"/>
</dbReference>
<keyword evidence="4" id="KW-0547">Nucleotide-binding</keyword>
<dbReference type="InterPro" id="IPR041466">
    <property type="entry name" value="Dynein_AAA5_ext"/>
</dbReference>
<dbReference type="EMBL" id="JAPFFF010000003">
    <property type="protein sequence ID" value="KAK8894451.1"/>
    <property type="molecule type" value="Genomic_DNA"/>
</dbReference>
<evidence type="ECO:0000256" key="8">
    <source>
        <dbReference type="ARBA" id="ARBA00023175"/>
    </source>
</evidence>
<dbReference type="InterPro" id="IPR004273">
    <property type="entry name" value="Dynein_heavy_D6_P-loop"/>
</dbReference>
<keyword evidence="2" id="KW-0963">Cytoplasm</keyword>
<reference evidence="22 23" key="1">
    <citation type="submission" date="2024-04" db="EMBL/GenBank/DDBJ databases">
        <title>Tritrichomonas musculus Genome.</title>
        <authorList>
            <person name="Alves-Ferreira E."/>
            <person name="Grigg M."/>
            <person name="Lorenzi H."/>
            <person name="Galac M."/>
        </authorList>
    </citation>
    <scope>NUCLEOTIDE SEQUENCE [LARGE SCALE GENOMIC DNA]</scope>
    <source>
        <strain evidence="22 23">EAF2021</strain>
    </source>
</reference>
<feature type="region of interest" description="Disordered" evidence="11">
    <location>
        <begin position="48"/>
        <end position="80"/>
    </location>
</feature>
<dbReference type="Gene3D" id="1.20.1270.280">
    <property type="match status" value="1"/>
</dbReference>
<dbReference type="Pfam" id="PF12774">
    <property type="entry name" value="AAA_6"/>
    <property type="match status" value="1"/>
</dbReference>
<dbReference type="InterPro" id="IPR013602">
    <property type="entry name" value="Dynein_heavy_linker"/>
</dbReference>
<dbReference type="Gene3D" id="1.20.920.30">
    <property type="match status" value="1"/>
</dbReference>
<feature type="domain" description="Dynein heavy chain region D6 P-loop" evidence="12">
    <location>
        <begin position="3512"/>
        <end position="3624"/>
    </location>
</feature>
<evidence type="ECO:0000256" key="7">
    <source>
        <dbReference type="ARBA" id="ARBA00023054"/>
    </source>
</evidence>
<evidence type="ECO:0000313" key="22">
    <source>
        <dbReference type="EMBL" id="KAK8894451.1"/>
    </source>
</evidence>
<dbReference type="InterPro" id="IPR024743">
    <property type="entry name" value="Dynein_HC_stalk"/>
</dbReference>
<evidence type="ECO:0000259" key="20">
    <source>
        <dbReference type="Pfam" id="PF18199"/>
    </source>
</evidence>
<evidence type="ECO:0000259" key="16">
    <source>
        <dbReference type="Pfam" id="PF12780"/>
    </source>
</evidence>
<dbReference type="Gene3D" id="1.10.8.710">
    <property type="match status" value="1"/>
</dbReference>
<dbReference type="InterPro" id="IPR043157">
    <property type="entry name" value="Dynein_AAA1S"/>
</dbReference>
<feature type="domain" description="Dynein 2 heavy chain 1 cytoplasmic ATPase lid" evidence="21">
    <location>
        <begin position="2259"/>
        <end position="2339"/>
    </location>
</feature>
<feature type="domain" description="Dynein heavy chain AAA module D4" evidence="16">
    <location>
        <begin position="2405"/>
        <end position="2658"/>
    </location>
</feature>
<dbReference type="Gene3D" id="1.10.8.720">
    <property type="entry name" value="Region D6 of dynein motor"/>
    <property type="match status" value="1"/>
</dbReference>
<dbReference type="InterPro" id="IPR035706">
    <property type="entry name" value="AAA_9"/>
</dbReference>
<evidence type="ECO:0000259" key="13">
    <source>
        <dbReference type="Pfam" id="PF08393"/>
    </source>
</evidence>
<feature type="compositionally biased region" description="Basic and acidic residues" evidence="11">
    <location>
        <begin position="2737"/>
        <end position="2753"/>
    </location>
</feature>
<dbReference type="SUPFAM" id="SSF52540">
    <property type="entry name" value="P-loop containing nucleoside triphosphate hydrolases"/>
    <property type="match status" value="4"/>
</dbReference>
<feature type="domain" description="Dynein heavy chain hydrolytic ATP-binding dynein motor region" evidence="14">
    <location>
        <begin position="1403"/>
        <end position="1729"/>
    </location>
</feature>
<evidence type="ECO:0000259" key="12">
    <source>
        <dbReference type="Pfam" id="PF03028"/>
    </source>
</evidence>
<dbReference type="Pfam" id="PF12775">
    <property type="entry name" value="AAA_7"/>
    <property type="match status" value="1"/>
</dbReference>
<dbReference type="PANTHER" id="PTHR45703:SF36">
    <property type="entry name" value="DYNEIN HEAVY CHAIN, CYTOPLASMIC"/>
    <property type="match status" value="1"/>
</dbReference>
<evidence type="ECO:0000259" key="15">
    <source>
        <dbReference type="Pfam" id="PF12777"/>
    </source>
</evidence>
<evidence type="ECO:0000256" key="10">
    <source>
        <dbReference type="SAM" id="Coils"/>
    </source>
</evidence>
<dbReference type="Gene3D" id="3.40.50.300">
    <property type="entry name" value="P-loop containing nucleotide triphosphate hydrolases"/>
    <property type="match status" value="5"/>
</dbReference>
<name>A0ABR2KUK6_9EUKA</name>
<comment type="caution">
    <text evidence="22">The sequence shown here is derived from an EMBL/GenBank/DDBJ whole genome shotgun (WGS) entry which is preliminary data.</text>
</comment>
<evidence type="ECO:0000256" key="6">
    <source>
        <dbReference type="ARBA" id="ARBA00023017"/>
    </source>
</evidence>
<dbReference type="Pfam" id="PF12780">
    <property type="entry name" value="AAA_8"/>
    <property type="match status" value="1"/>
</dbReference>
<feature type="coiled-coil region" evidence="10">
    <location>
        <begin position="794"/>
        <end position="851"/>
    </location>
</feature>
<dbReference type="InterPro" id="IPR035699">
    <property type="entry name" value="AAA_6"/>
</dbReference>
<dbReference type="Gene3D" id="1.10.472.130">
    <property type="match status" value="1"/>
</dbReference>
<dbReference type="Pfam" id="PF18199">
    <property type="entry name" value="Dynein_C"/>
    <property type="match status" value="1"/>
</dbReference>
<evidence type="ECO:0000259" key="14">
    <source>
        <dbReference type="Pfam" id="PF12774"/>
    </source>
</evidence>
<evidence type="ECO:0000256" key="4">
    <source>
        <dbReference type="ARBA" id="ARBA00022741"/>
    </source>
</evidence>
<organism evidence="22 23">
    <name type="scientific">Tritrichomonas musculus</name>
    <dbReference type="NCBI Taxonomy" id="1915356"/>
    <lineage>
        <taxon>Eukaryota</taxon>
        <taxon>Metamonada</taxon>
        <taxon>Parabasalia</taxon>
        <taxon>Tritrichomonadida</taxon>
        <taxon>Tritrichomonadidae</taxon>
        <taxon>Tritrichomonas</taxon>
    </lineage>
</organism>
<dbReference type="Pfam" id="PF03028">
    <property type="entry name" value="Dynein_heavy"/>
    <property type="match status" value="1"/>
</dbReference>
<evidence type="ECO:0000256" key="9">
    <source>
        <dbReference type="ARBA" id="ARBA00023212"/>
    </source>
</evidence>
<evidence type="ECO:0008006" key="24">
    <source>
        <dbReference type="Google" id="ProtNLM"/>
    </source>
</evidence>
<dbReference type="InterPro" id="IPR042219">
    <property type="entry name" value="AAA_lid_11_sf"/>
</dbReference>
<dbReference type="Pfam" id="PF17852">
    <property type="entry name" value="Dynein_AAA_lid"/>
    <property type="match status" value="1"/>
</dbReference>
<feature type="coiled-coil region" evidence="10">
    <location>
        <begin position="2920"/>
        <end position="2954"/>
    </location>
</feature>
<evidence type="ECO:0000259" key="17">
    <source>
        <dbReference type="Pfam" id="PF12781"/>
    </source>
</evidence>
<feature type="domain" description="Dynein heavy chain ATP-binding dynein motor region" evidence="17">
    <location>
        <begin position="3050"/>
        <end position="3271"/>
    </location>
</feature>
<dbReference type="InterPro" id="IPR026983">
    <property type="entry name" value="DHC"/>
</dbReference>
<feature type="domain" description="Dynein heavy chain coiled coil stalk" evidence="15">
    <location>
        <begin position="2677"/>
        <end position="3022"/>
    </location>
</feature>
<feature type="domain" description="Dynein heavy chain linker" evidence="13">
    <location>
        <begin position="870"/>
        <end position="1274"/>
    </location>
</feature>
<keyword evidence="3" id="KW-0493">Microtubule</keyword>
<feature type="region of interest" description="Disordered" evidence="11">
    <location>
        <begin position="2734"/>
        <end position="2753"/>
    </location>
</feature>
<evidence type="ECO:0000259" key="21">
    <source>
        <dbReference type="Pfam" id="PF22597"/>
    </source>
</evidence>
<dbReference type="Gene3D" id="3.10.490.20">
    <property type="match status" value="1"/>
</dbReference>
<dbReference type="Gene3D" id="6.10.140.1060">
    <property type="match status" value="1"/>
</dbReference>
<dbReference type="InterPro" id="IPR042228">
    <property type="entry name" value="Dynein_linker_3"/>
</dbReference>
<evidence type="ECO:0000256" key="3">
    <source>
        <dbReference type="ARBA" id="ARBA00022701"/>
    </source>
</evidence>
<keyword evidence="8" id="KW-0505">Motor protein</keyword>
<dbReference type="Pfam" id="PF08393">
    <property type="entry name" value="DHC_N2"/>
    <property type="match status" value="1"/>
</dbReference>
<dbReference type="Proteomes" id="UP001470230">
    <property type="component" value="Unassembled WGS sequence"/>
</dbReference>
<dbReference type="Pfam" id="PF12781">
    <property type="entry name" value="AAA_9"/>
    <property type="match status" value="1"/>
</dbReference>
<evidence type="ECO:0000256" key="5">
    <source>
        <dbReference type="ARBA" id="ARBA00022840"/>
    </source>
</evidence>
<dbReference type="InterPro" id="IPR054354">
    <property type="entry name" value="DYNC2H1-like_lid"/>
</dbReference>
<protein>
    <recommendedName>
        <fullName evidence="24">Dynein heavy chain family protein</fullName>
    </recommendedName>
</protein>
<evidence type="ECO:0000259" key="19">
    <source>
        <dbReference type="Pfam" id="PF18198"/>
    </source>
</evidence>
<dbReference type="Gene3D" id="1.20.58.1120">
    <property type="match status" value="1"/>
</dbReference>
<dbReference type="InterPro" id="IPR041228">
    <property type="entry name" value="Dynein_C"/>
</dbReference>
<keyword evidence="9" id="KW-0206">Cytoskeleton</keyword>
<keyword evidence="6" id="KW-0243">Dynein</keyword>
<feature type="compositionally biased region" description="Polar residues" evidence="11">
    <location>
        <begin position="48"/>
        <end position="57"/>
    </location>
</feature>
<dbReference type="Gene3D" id="1.20.140.100">
    <property type="entry name" value="Dynein heavy chain, N-terminal domain 2"/>
    <property type="match status" value="1"/>
</dbReference>
<evidence type="ECO:0000259" key="18">
    <source>
        <dbReference type="Pfam" id="PF17852"/>
    </source>
</evidence>